<dbReference type="InterPro" id="IPR036179">
    <property type="entry name" value="Ig-like_dom_sf"/>
</dbReference>
<evidence type="ECO:0000256" key="2">
    <source>
        <dbReference type="ARBA" id="ARBA00019671"/>
    </source>
</evidence>
<evidence type="ECO:0000256" key="1">
    <source>
        <dbReference type="ARBA" id="ARBA00011360"/>
    </source>
</evidence>
<evidence type="ECO:0000313" key="5">
    <source>
        <dbReference type="Proteomes" id="UP000515135"/>
    </source>
</evidence>
<organism evidence="5 6">
    <name type="scientific">Branchiostoma belcheri</name>
    <name type="common">Amphioxus</name>
    <dbReference type="NCBI Taxonomy" id="7741"/>
    <lineage>
        <taxon>Eukaryota</taxon>
        <taxon>Metazoa</taxon>
        <taxon>Chordata</taxon>
        <taxon>Cephalochordata</taxon>
        <taxon>Leptocardii</taxon>
        <taxon>Amphioxiformes</taxon>
        <taxon>Branchiostomatidae</taxon>
        <taxon>Branchiostoma</taxon>
    </lineage>
</organism>
<dbReference type="GeneID" id="109466464"/>
<dbReference type="AlphaFoldDB" id="A0A6P4YC04"/>
<proteinExistence type="predicted"/>
<feature type="domain" description="Ig-like" evidence="4">
    <location>
        <begin position="32"/>
        <end position="123"/>
    </location>
</feature>
<sequence>MARELTSRFFAGILVLLGVFGATSYGQEMLPPPYLDIDQSEQTFHPGDSLAVTCRGRAPVSWSHPENVGANTAGRISVEIPGNGTTTTAGEEYSSVLRLRNMTAADTGRFRCYYSDTLPSDVEDSYNAASVYVFVKDPSKLFVMMMENILQTKKYRPVTIKCLVTDPEANVTLWTRTPELVLGKKLAG</sequence>
<feature type="signal peptide" evidence="3">
    <location>
        <begin position="1"/>
        <end position="26"/>
    </location>
</feature>
<evidence type="ECO:0000256" key="3">
    <source>
        <dbReference type="SAM" id="SignalP"/>
    </source>
</evidence>
<accession>A0A6P4YC04</accession>
<dbReference type="InterPro" id="IPR013783">
    <property type="entry name" value="Ig-like_fold"/>
</dbReference>
<dbReference type="Gene3D" id="2.60.40.10">
    <property type="entry name" value="Immunoglobulins"/>
    <property type="match status" value="2"/>
</dbReference>
<dbReference type="PANTHER" id="PTHR15360:SF2">
    <property type="entry name" value="PLATELET-DERIVED GROWTH FACTOR RECEPTOR-LIKE PROTEIN"/>
    <property type="match status" value="1"/>
</dbReference>
<keyword evidence="3" id="KW-0732">Signal</keyword>
<name>A0A6P4YC04_BRABE</name>
<dbReference type="OrthoDB" id="8901427at2759"/>
<protein>
    <recommendedName>
        <fullName evidence="2">Platelet-derived growth factor receptor-like protein</fullName>
    </recommendedName>
</protein>
<feature type="chain" id="PRO_5027847914" description="Platelet-derived growth factor receptor-like protein" evidence="3">
    <location>
        <begin position="27"/>
        <end position="188"/>
    </location>
</feature>
<evidence type="ECO:0000259" key="4">
    <source>
        <dbReference type="PROSITE" id="PS50835"/>
    </source>
</evidence>
<dbReference type="KEGG" id="bbel:109466464"/>
<dbReference type="PROSITE" id="PS50835">
    <property type="entry name" value="IG_LIKE"/>
    <property type="match status" value="1"/>
</dbReference>
<dbReference type="Pfam" id="PF00047">
    <property type="entry name" value="ig"/>
    <property type="match status" value="1"/>
</dbReference>
<comment type="subunit">
    <text evidence="1">Forms a complex composed of PDGFRL, TNK2 and GRB2.</text>
</comment>
<dbReference type="InterPro" id="IPR042495">
    <property type="entry name" value="PDGFRL"/>
</dbReference>
<dbReference type="InterPro" id="IPR003599">
    <property type="entry name" value="Ig_sub"/>
</dbReference>
<dbReference type="SUPFAM" id="SSF48726">
    <property type="entry name" value="Immunoglobulin"/>
    <property type="match status" value="1"/>
</dbReference>
<dbReference type="InterPro" id="IPR007110">
    <property type="entry name" value="Ig-like_dom"/>
</dbReference>
<gene>
    <name evidence="6" type="primary">LOC109466464</name>
</gene>
<dbReference type="InterPro" id="IPR013151">
    <property type="entry name" value="Immunoglobulin_dom"/>
</dbReference>
<dbReference type="Proteomes" id="UP000515135">
    <property type="component" value="Unplaced"/>
</dbReference>
<reference evidence="6" key="1">
    <citation type="submission" date="2025-08" db="UniProtKB">
        <authorList>
            <consortium name="RefSeq"/>
        </authorList>
    </citation>
    <scope>IDENTIFICATION</scope>
    <source>
        <tissue evidence="6">Gonad</tissue>
    </source>
</reference>
<keyword evidence="5" id="KW-1185">Reference proteome</keyword>
<evidence type="ECO:0000313" key="6">
    <source>
        <dbReference type="RefSeq" id="XP_019619744.1"/>
    </source>
</evidence>
<dbReference type="SMART" id="SM00409">
    <property type="entry name" value="IG"/>
    <property type="match status" value="1"/>
</dbReference>
<dbReference type="RefSeq" id="XP_019619744.1">
    <property type="nucleotide sequence ID" value="XM_019764185.1"/>
</dbReference>
<dbReference type="PANTHER" id="PTHR15360">
    <property type="entry name" value="PLATELET-DERIVED GROWTH FACTOR RECEPTOR LIKE"/>
    <property type="match status" value="1"/>
</dbReference>